<dbReference type="GO" id="GO:0007218">
    <property type="term" value="P:neuropeptide signaling pathway"/>
    <property type="evidence" value="ECO:0007669"/>
    <property type="project" value="TreeGrafter"/>
</dbReference>
<dbReference type="GO" id="GO:0005886">
    <property type="term" value="C:plasma membrane"/>
    <property type="evidence" value="ECO:0007669"/>
    <property type="project" value="UniProtKB-SubCell"/>
</dbReference>
<protein>
    <submittedName>
        <fullName evidence="12">CCKAR</fullName>
    </submittedName>
</protein>
<dbReference type="SUPFAM" id="SSF81321">
    <property type="entry name" value="Family A G protein-coupled receptor-like"/>
    <property type="match status" value="1"/>
</dbReference>
<keyword evidence="2" id="KW-1003">Cell membrane</keyword>
<dbReference type="CDD" id="cd00637">
    <property type="entry name" value="7tm_classA_rhodopsin-like"/>
    <property type="match status" value="1"/>
</dbReference>
<keyword evidence="4 10" id="KW-1133">Transmembrane helix</keyword>
<dbReference type="PANTHER" id="PTHR24230">
    <property type="entry name" value="G-PROTEIN COUPLED RECEPTOR"/>
    <property type="match status" value="1"/>
</dbReference>
<evidence type="ECO:0000256" key="3">
    <source>
        <dbReference type="ARBA" id="ARBA00022692"/>
    </source>
</evidence>
<dbReference type="EMBL" id="CAJPWZ010003220">
    <property type="protein sequence ID" value="CAG2254118.1"/>
    <property type="molecule type" value="Genomic_DNA"/>
</dbReference>
<dbReference type="PANTHER" id="PTHR24230:SF75">
    <property type="entry name" value="RELAXIN FAMILY PEPTIDE RECEPTOR 3"/>
    <property type="match status" value="1"/>
</dbReference>
<feature type="transmembrane region" description="Helical" evidence="10">
    <location>
        <begin position="286"/>
        <end position="310"/>
    </location>
</feature>
<evidence type="ECO:0000256" key="5">
    <source>
        <dbReference type="ARBA" id="ARBA00023040"/>
    </source>
</evidence>
<keyword evidence="6 10" id="KW-0472">Membrane</keyword>
<name>A0A8S3VGW1_MYTED</name>
<feature type="transmembrane region" description="Helical" evidence="10">
    <location>
        <begin position="102"/>
        <end position="122"/>
    </location>
</feature>
<evidence type="ECO:0000256" key="9">
    <source>
        <dbReference type="RuleBase" id="RU000688"/>
    </source>
</evidence>
<dbReference type="InterPro" id="IPR000276">
    <property type="entry name" value="GPCR_Rhodpsn"/>
</dbReference>
<keyword evidence="7 9" id="KW-0675">Receptor</keyword>
<feature type="transmembrane region" description="Helical" evidence="10">
    <location>
        <begin position="64"/>
        <end position="82"/>
    </location>
</feature>
<dbReference type="OrthoDB" id="6157309at2759"/>
<dbReference type="InterPro" id="IPR017452">
    <property type="entry name" value="GPCR_Rhodpsn_7TM"/>
</dbReference>
<evidence type="ECO:0000313" key="12">
    <source>
        <dbReference type="EMBL" id="CAG2254118.1"/>
    </source>
</evidence>
<gene>
    <name evidence="12" type="ORF">MEDL_65621</name>
</gene>
<sequence length="377" mass="42157">MASNVTNGTRSTLGEIEYQEFLDNDIPATIFLIFLSVVGTIGNTHTIVVYMLSPIMSNYSVRVFIIWIASIDLTACLFGMPFENIVMRYSYTFSSVGACKFFKFLNHISTGASTLLLTAIAIERYKMVVKKSPILITNSQRSNAISAVLLVLVLVLSIPAVVFYGLNENKTKILGLSGKECRLLLEYQNIRNAGAYYSIVLVIGLVCVFVCIVSYGRILYEICSQREWRKSQREKSNSSSYSASNIRSEIAQVTSSIQNEELQIKKLQTGCGDKTKKKCIKSSHNLGNAIQLTINLLIATAISLIGYLVYVVTKMVEISYPNIFKNIIKTVSNILLHGYFVNNAANSIVFFLLDRTFRQECLKLYGKIFLKKHISPA</sequence>
<dbReference type="PRINTS" id="PR00237">
    <property type="entry name" value="GPCRRHODOPSN"/>
</dbReference>
<comment type="similarity">
    <text evidence="9">Belongs to the G-protein coupled receptor 1 family.</text>
</comment>
<dbReference type="PROSITE" id="PS50262">
    <property type="entry name" value="G_PROTEIN_RECEP_F1_2"/>
    <property type="match status" value="1"/>
</dbReference>
<evidence type="ECO:0000256" key="1">
    <source>
        <dbReference type="ARBA" id="ARBA00004651"/>
    </source>
</evidence>
<comment type="subcellular location">
    <subcellularLocation>
        <location evidence="1">Cell membrane</location>
        <topology evidence="1">Multi-pass membrane protein</topology>
    </subcellularLocation>
</comment>
<proteinExistence type="inferred from homology"/>
<evidence type="ECO:0000256" key="2">
    <source>
        <dbReference type="ARBA" id="ARBA00022475"/>
    </source>
</evidence>
<keyword evidence="13" id="KW-1185">Reference proteome</keyword>
<dbReference type="Gene3D" id="1.20.1070.10">
    <property type="entry name" value="Rhodopsin 7-helix transmembrane proteins"/>
    <property type="match status" value="1"/>
</dbReference>
<comment type="caution">
    <text evidence="12">The sequence shown here is derived from an EMBL/GenBank/DDBJ whole genome shotgun (WGS) entry which is preliminary data.</text>
</comment>
<evidence type="ECO:0000313" key="13">
    <source>
        <dbReference type="Proteomes" id="UP000683360"/>
    </source>
</evidence>
<evidence type="ECO:0000256" key="10">
    <source>
        <dbReference type="SAM" id="Phobius"/>
    </source>
</evidence>
<reference evidence="12" key="1">
    <citation type="submission" date="2021-03" db="EMBL/GenBank/DDBJ databases">
        <authorList>
            <person name="Bekaert M."/>
        </authorList>
    </citation>
    <scope>NUCLEOTIDE SEQUENCE</scope>
</reference>
<keyword evidence="8 9" id="KW-0807">Transducer</keyword>
<feature type="transmembrane region" description="Helical" evidence="10">
    <location>
        <begin position="30"/>
        <end position="52"/>
    </location>
</feature>
<feature type="transmembrane region" description="Helical" evidence="10">
    <location>
        <begin position="195"/>
        <end position="220"/>
    </location>
</feature>
<dbReference type="GO" id="GO:0008528">
    <property type="term" value="F:G protein-coupled peptide receptor activity"/>
    <property type="evidence" value="ECO:0007669"/>
    <property type="project" value="TreeGrafter"/>
</dbReference>
<feature type="transmembrane region" description="Helical" evidence="10">
    <location>
        <begin position="143"/>
        <end position="166"/>
    </location>
</feature>
<keyword evidence="5 9" id="KW-0297">G-protein coupled receptor</keyword>
<feature type="domain" description="G-protein coupled receptors family 1 profile" evidence="11">
    <location>
        <begin position="42"/>
        <end position="350"/>
    </location>
</feature>
<dbReference type="Proteomes" id="UP000683360">
    <property type="component" value="Unassembled WGS sequence"/>
</dbReference>
<evidence type="ECO:0000256" key="4">
    <source>
        <dbReference type="ARBA" id="ARBA00022989"/>
    </source>
</evidence>
<evidence type="ECO:0000256" key="7">
    <source>
        <dbReference type="ARBA" id="ARBA00023170"/>
    </source>
</evidence>
<evidence type="ECO:0000256" key="8">
    <source>
        <dbReference type="ARBA" id="ARBA00023224"/>
    </source>
</evidence>
<keyword evidence="3 9" id="KW-0812">Transmembrane</keyword>
<evidence type="ECO:0000256" key="6">
    <source>
        <dbReference type="ARBA" id="ARBA00023136"/>
    </source>
</evidence>
<dbReference type="PROSITE" id="PS00237">
    <property type="entry name" value="G_PROTEIN_RECEP_F1_1"/>
    <property type="match status" value="1"/>
</dbReference>
<organism evidence="12 13">
    <name type="scientific">Mytilus edulis</name>
    <name type="common">Blue mussel</name>
    <dbReference type="NCBI Taxonomy" id="6550"/>
    <lineage>
        <taxon>Eukaryota</taxon>
        <taxon>Metazoa</taxon>
        <taxon>Spiralia</taxon>
        <taxon>Lophotrochozoa</taxon>
        <taxon>Mollusca</taxon>
        <taxon>Bivalvia</taxon>
        <taxon>Autobranchia</taxon>
        <taxon>Pteriomorphia</taxon>
        <taxon>Mytilida</taxon>
        <taxon>Mytiloidea</taxon>
        <taxon>Mytilidae</taxon>
        <taxon>Mytilinae</taxon>
        <taxon>Mytilus</taxon>
    </lineage>
</organism>
<evidence type="ECO:0000259" key="11">
    <source>
        <dbReference type="PROSITE" id="PS50262"/>
    </source>
</evidence>
<dbReference type="Pfam" id="PF00001">
    <property type="entry name" value="7tm_1"/>
    <property type="match status" value="1"/>
</dbReference>
<accession>A0A8S3VGW1</accession>
<dbReference type="AlphaFoldDB" id="A0A8S3VGW1"/>
<feature type="transmembrane region" description="Helical" evidence="10">
    <location>
        <begin position="330"/>
        <end position="353"/>
    </location>
</feature>